<evidence type="ECO:0000256" key="8">
    <source>
        <dbReference type="ARBA" id="ARBA00022989"/>
    </source>
</evidence>
<keyword evidence="11" id="KW-0479">Metal-binding</keyword>
<dbReference type="CDD" id="cd06163">
    <property type="entry name" value="S2P-M50_PDZ_RseP-like"/>
    <property type="match status" value="1"/>
</dbReference>
<comment type="cofactor">
    <cofactor evidence="1 11">
        <name>Zn(2+)</name>
        <dbReference type="ChEBI" id="CHEBI:29105"/>
    </cofactor>
</comment>
<dbReference type="Proteomes" id="UP000830167">
    <property type="component" value="Chromosome"/>
</dbReference>
<feature type="transmembrane region" description="Helical" evidence="11">
    <location>
        <begin position="313"/>
        <end position="336"/>
    </location>
</feature>
<dbReference type="InterPro" id="IPR008915">
    <property type="entry name" value="Peptidase_M50"/>
</dbReference>
<keyword evidence="6 11" id="KW-0378">Hydrolase</keyword>
<feature type="transmembrane region" description="Helical" evidence="11">
    <location>
        <begin position="270"/>
        <end position="292"/>
    </location>
</feature>
<dbReference type="PANTHER" id="PTHR42837:SF2">
    <property type="entry name" value="MEMBRANE METALLOPROTEASE ARASP2, CHLOROPLASTIC-RELATED"/>
    <property type="match status" value="1"/>
</dbReference>
<evidence type="ECO:0000256" key="1">
    <source>
        <dbReference type="ARBA" id="ARBA00001947"/>
    </source>
</evidence>
<name>A0ABY4CNR0_9BACL</name>
<keyword evidence="5 11" id="KW-0812">Transmembrane</keyword>
<dbReference type="NCBIfam" id="TIGR00054">
    <property type="entry name" value="RIP metalloprotease RseP"/>
    <property type="match status" value="1"/>
</dbReference>
<evidence type="ECO:0000256" key="9">
    <source>
        <dbReference type="ARBA" id="ARBA00023049"/>
    </source>
</evidence>
<keyword evidence="7 11" id="KW-0862">Zinc</keyword>
<evidence type="ECO:0000256" key="5">
    <source>
        <dbReference type="ARBA" id="ARBA00022692"/>
    </source>
</evidence>
<dbReference type="GO" id="GO:0008237">
    <property type="term" value="F:metallopeptidase activity"/>
    <property type="evidence" value="ECO:0007669"/>
    <property type="project" value="UniProtKB-KW"/>
</dbReference>
<accession>A0ABY4CNR0</accession>
<keyword evidence="9 11" id="KW-0482">Metalloprotease</keyword>
<dbReference type="InterPro" id="IPR001478">
    <property type="entry name" value="PDZ"/>
</dbReference>
<reference evidence="13" key="1">
    <citation type="submission" date="2021-12" db="EMBL/GenBank/DDBJ databases">
        <title>Alicyclobacillaceae gen. nov., sp. nov., isolated from chalcocite enrichment system.</title>
        <authorList>
            <person name="Jiang Z."/>
        </authorList>
    </citation>
    <scope>NUCLEOTIDE SEQUENCE</scope>
    <source>
        <strain evidence="13">MYW30-H2</strain>
    </source>
</reference>
<feature type="domain" description="PDZ" evidence="12">
    <location>
        <begin position="115"/>
        <end position="184"/>
    </location>
</feature>
<organism evidence="13 14">
    <name type="scientific">Fodinisporobacter ferrooxydans</name>
    <dbReference type="NCBI Taxonomy" id="2901836"/>
    <lineage>
        <taxon>Bacteria</taxon>
        <taxon>Bacillati</taxon>
        <taxon>Bacillota</taxon>
        <taxon>Bacilli</taxon>
        <taxon>Bacillales</taxon>
        <taxon>Alicyclobacillaceae</taxon>
        <taxon>Fodinisporobacter</taxon>
    </lineage>
</organism>
<dbReference type="InterPro" id="IPR036034">
    <property type="entry name" value="PDZ_sf"/>
</dbReference>
<evidence type="ECO:0000256" key="7">
    <source>
        <dbReference type="ARBA" id="ARBA00022833"/>
    </source>
</evidence>
<dbReference type="Pfam" id="PF17820">
    <property type="entry name" value="PDZ_6"/>
    <property type="match status" value="1"/>
</dbReference>
<dbReference type="EMBL" id="CP089291">
    <property type="protein sequence ID" value="UOF92127.1"/>
    <property type="molecule type" value="Genomic_DNA"/>
</dbReference>
<gene>
    <name evidence="13" type="primary">rseP</name>
    <name evidence="13" type="ORF">LSG31_08000</name>
</gene>
<dbReference type="EC" id="3.4.24.-" evidence="11"/>
<keyword evidence="10 11" id="KW-0472">Membrane</keyword>
<evidence type="ECO:0000256" key="10">
    <source>
        <dbReference type="ARBA" id="ARBA00023136"/>
    </source>
</evidence>
<evidence type="ECO:0000256" key="2">
    <source>
        <dbReference type="ARBA" id="ARBA00004141"/>
    </source>
</evidence>
<evidence type="ECO:0000259" key="12">
    <source>
        <dbReference type="PROSITE" id="PS50106"/>
    </source>
</evidence>
<dbReference type="InterPro" id="IPR041489">
    <property type="entry name" value="PDZ_6"/>
</dbReference>
<dbReference type="PROSITE" id="PS50106">
    <property type="entry name" value="PDZ"/>
    <property type="match status" value="1"/>
</dbReference>
<evidence type="ECO:0000256" key="4">
    <source>
        <dbReference type="ARBA" id="ARBA00022670"/>
    </source>
</evidence>
<protein>
    <recommendedName>
        <fullName evidence="11">Zinc metalloprotease</fullName>
        <ecNumber evidence="11">3.4.24.-</ecNumber>
    </recommendedName>
</protein>
<sequence>MSILYGLLGISFLVFVHELGHFLFAKWSGVQVDAFAVGFGPAIVKFRFGETVYRLNWIPLGGYVQMAGEFGEDGSTSENPRLFYNRPIYARIAVIVAGVLFNVIAAVLMLSVAYIGYGQQAGPGQPANQIVINKVLDGSPAAKSGLHNGDHVVSINGQPITSYDMFTNILQSSQSVQLGVERTNQHLQISVTPQGQGNQKKIGVEITAIQQAPFFENIKQAMKQTWGMIVMIVSGLKQMITGHVSMADVAGPVKIIQITGQASQAGFPNLLFFLSLLSVNLAVLNILPLPALDGGRLVVLLIEMIRGGKRLRMEVEAMINTIGFAVLILLMILVTIKDVGSVLR</sequence>
<dbReference type="InterPro" id="IPR004387">
    <property type="entry name" value="Pept_M50_Zn"/>
</dbReference>
<dbReference type="SMART" id="SM00228">
    <property type="entry name" value="PDZ"/>
    <property type="match status" value="1"/>
</dbReference>
<comment type="similarity">
    <text evidence="3 11">Belongs to the peptidase M50B family.</text>
</comment>
<keyword evidence="8 11" id="KW-1133">Transmembrane helix</keyword>
<feature type="transmembrane region" description="Helical" evidence="11">
    <location>
        <begin position="6"/>
        <end position="25"/>
    </location>
</feature>
<evidence type="ECO:0000256" key="3">
    <source>
        <dbReference type="ARBA" id="ARBA00007931"/>
    </source>
</evidence>
<keyword evidence="4" id="KW-0645">Protease</keyword>
<dbReference type="SUPFAM" id="SSF50156">
    <property type="entry name" value="PDZ domain-like"/>
    <property type="match status" value="1"/>
</dbReference>
<comment type="subcellular location">
    <subcellularLocation>
        <location evidence="2">Membrane</location>
        <topology evidence="2">Multi-pass membrane protein</topology>
    </subcellularLocation>
</comment>
<evidence type="ECO:0000313" key="13">
    <source>
        <dbReference type="EMBL" id="UOF92127.1"/>
    </source>
</evidence>
<dbReference type="Pfam" id="PF02163">
    <property type="entry name" value="Peptidase_M50"/>
    <property type="match status" value="1"/>
</dbReference>
<evidence type="ECO:0000256" key="6">
    <source>
        <dbReference type="ARBA" id="ARBA00022801"/>
    </source>
</evidence>
<keyword evidence="14" id="KW-1185">Reference proteome</keyword>
<evidence type="ECO:0000256" key="11">
    <source>
        <dbReference type="RuleBase" id="RU362031"/>
    </source>
</evidence>
<dbReference type="PANTHER" id="PTHR42837">
    <property type="entry name" value="REGULATOR OF SIGMA-E PROTEASE RSEP"/>
    <property type="match status" value="1"/>
</dbReference>
<dbReference type="Gene3D" id="2.30.42.10">
    <property type="match status" value="1"/>
</dbReference>
<dbReference type="RefSeq" id="WP_347438812.1">
    <property type="nucleotide sequence ID" value="NZ_CP089291.1"/>
</dbReference>
<proteinExistence type="inferred from homology"/>
<evidence type="ECO:0000313" key="14">
    <source>
        <dbReference type="Proteomes" id="UP000830167"/>
    </source>
</evidence>
<feature type="transmembrane region" description="Helical" evidence="11">
    <location>
        <begin position="88"/>
        <end position="117"/>
    </location>
</feature>